<name>A0A4R3LY97_9HYPH</name>
<dbReference type="InterPro" id="IPR007569">
    <property type="entry name" value="DUF559"/>
</dbReference>
<evidence type="ECO:0000256" key="1">
    <source>
        <dbReference type="SAM" id="MobiDB-lite"/>
    </source>
</evidence>
<dbReference type="PANTHER" id="PTHR38590">
    <property type="entry name" value="BLL0828 PROTEIN"/>
    <property type="match status" value="1"/>
</dbReference>
<protein>
    <submittedName>
        <fullName evidence="3">Very-short-patch-repair endonuclease</fullName>
    </submittedName>
</protein>
<keyword evidence="3" id="KW-0378">Hydrolase</keyword>
<dbReference type="AlphaFoldDB" id="A0A4R3LY97"/>
<gene>
    <name evidence="3" type="ORF">EDC64_104219</name>
</gene>
<dbReference type="EMBL" id="SMAI01000004">
    <property type="protein sequence ID" value="TCT05661.1"/>
    <property type="molecule type" value="Genomic_DNA"/>
</dbReference>
<keyword evidence="3" id="KW-0255">Endonuclease</keyword>
<keyword evidence="3" id="KW-0540">Nuclease</keyword>
<keyword evidence="4" id="KW-1185">Reference proteome</keyword>
<evidence type="ECO:0000259" key="2">
    <source>
        <dbReference type="Pfam" id="PF04480"/>
    </source>
</evidence>
<dbReference type="PANTHER" id="PTHR38590:SF1">
    <property type="entry name" value="BLL0828 PROTEIN"/>
    <property type="match status" value="1"/>
</dbReference>
<feature type="region of interest" description="Disordered" evidence="1">
    <location>
        <begin position="1"/>
        <end position="29"/>
    </location>
</feature>
<dbReference type="CDD" id="cd01038">
    <property type="entry name" value="Endonuclease_DUF559"/>
    <property type="match status" value="1"/>
</dbReference>
<dbReference type="InterPro" id="IPR047216">
    <property type="entry name" value="Endonuclease_DUF559_bact"/>
</dbReference>
<reference evidence="3 4" key="1">
    <citation type="submission" date="2019-03" db="EMBL/GenBank/DDBJ databases">
        <title>Genomic Encyclopedia of Type Strains, Phase IV (KMG-IV): sequencing the most valuable type-strain genomes for metagenomic binning, comparative biology and taxonomic classification.</title>
        <authorList>
            <person name="Goeker M."/>
        </authorList>
    </citation>
    <scope>NUCLEOTIDE SEQUENCE [LARGE SCALE GENOMIC DNA]</scope>
    <source>
        <strain evidence="3 4">DSM 9035</strain>
    </source>
</reference>
<accession>A0A4R3LY97</accession>
<dbReference type="GO" id="GO:0004519">
    <property type="term" value="F:endonuclease activity"/>
    <property type="evidence" value="ECO:0007669"/>
    <property type="project" value="UniProtKB-KW"/>
</dbReference>
<evidence type="ECO:0000313" key="3">
    <source>
        <dbReference type="EMBL" id="TCT05661.1"/>
    </source>
</evidence>
<proteinExistence type="predicted"/>
<dbReference type="OrthoDB" id="9798754at2"/>
<organism evidence="3 4">
    <name type="scientific">Aquabacter spiritensis</name>
    <dbReference type="NCBI Taxonomy" id="933073"/>
    <lineage>
        <taxon>Bacteria</taxon>
        <taxon>Pseudomonadati</taxon>
        <taxon>Pseudomonadota</taxon>
        <taxon>Alphaproteobacteria</taxon>
        <taxon>Hyphomicrobiales</taxon>
        <taxon>Xanthobacteraceae</taxon>
        <taxon>Aquabacter</taxon>
    </lineage>
</organism>
<feature type="domain" description="DUF559" evidence="2">
    <location>
        <begin position="23"/>
        <end position="129"/>
    </location>
</feature>
<evidence type="ECO:0000313" key="4">
    <source>
        <dbReference type="Proteomes" id="UP000294664"/>
    </source>
</evidence>
<comment type="caution">
    <text evidence="3">The sequence shown here is derived from an EMBL/GenBank/DDBJ whole genome shotgun (WGS) entry which is preliminary data.</text>
</comment>
<dbReference type="Gene3D" id="3.40.960.10">
    <property type="entry name" value="VSR Endonuclease"/>
    <property type="match status" value="1"/>
</dbReference>
<dbReference type="RefSeq" id="WP_132030993.1">
    <property type="nucleotide sequence ID" value="NZ_SMAI01000004.1"/>
</dbReference>
<dbReference type="SUPFAM" id="SSF52980">
    <property type="entry name" value="Restriction endonuclease-like"/>
    <property type="match status" value="1"/>
</dbReference>
<sequence length="140" mass="15510">MRGDRPDLDVTPASTRPVRGRASTSHARRLRTDMTDAERTLWQDIRAHRLGGLGFRRQYPVGPCIVDFACVSASLVLELDGGQHFTDRGMARDERRDADLAAHGFRVLRFSNLDVLKNLTGVLETILSAAAPAQITDRTP</sequence>
<dbReference type="InterPro" id="IPR011335">
    <property type="entry name" value="Restrct_endonuc-II-like"/>
</dbReference>
<dbReference type="Proteomes" id="UP000294664">
    <property type="component" value="Unassembled WGS sequence"/>
</dbReference>
<dbReference type="Pfam" id="PF04480">
    <property type="entry name" value="DUF559"/>
    <property type="match status" value="1"/>
</dbReference>